<evidence type="ECO:0000313" key="2">
    <source>
        <dbReference type="Proteomes" id="UP001499882"/>
    </source>
</evidence>
<reference evidence="2" key="1">
    <citation type="journal article" date="2019" name="Int. J. Syst. Evol. Microbiol.">
        <title>The Global Catalogue of Microorganisms (GCM) 10K type strain sequencing project: providing services to taxonomists for standard genome sequencing and annotation.</title>
        <authorList>
            <consortium name="The Broad Institute Genomics Platform"/>
            <consortium name="The Broad Institute Genome Sequencing Center for Infectious Disease"/>
            <person name="Wu L."/>
            <person name="Ma J."/>
        </authorList>
    </citation>
    <scope>NUCLEOTIDE SEQUENCE [LARGE SCALE GENOMIC DNA]</scope>
    <source>
        <strain evidence="2">JCM 18532</strain>
    </source>
</reference>
<name>A0ABP8ZKY8_9ACTN</name>
<comment type="caution">
    <text evidence="1">The sequence shown here is derived from an EMBL/GenBank/DDBJ whole genome shotgun (WGS) entry which is preliminary data.</text>
</comment>
<dbReference type="EMBL" id="BAABKN010000036">
    <property type="protein sequence ID" value="GAA4759366.1"/>
    <property type="molecule type" value="Genomic_DNA"/>
</dbReference>
<dbReference type="RefSeq" id="WP_345530029.1">
    <property type="nucleotide sequence ID" value="NZ_BAABKN010000036.1"/>
</dbReference>
<accession>A0ABP8ZKY8</accession>
<gene>
    <name evidence="1" type="ORF">GCM10023350_51840</name>
</gene>
<proteinExistence type="predicted"/>
<keyword evidence="2" id="KW-1185">Reference proteome</keyword>
<dbReference type="Proteomes" id="UP001499882">
    <property type="component" value="Unassembled WGS sequence"/>
</dbReference>
<sequence length="88" mass="10035">MADYNVLTHSDMVSVGRAHYQGSAARAPEHHYVEATMIELTTNQSYDFVGVVPAWGDREPLYIFDSRLVLRDQEEKHRLGESRQASRA</sequence>
<protein>
    <submittedName>
        <fullName evidence="1">Uncharacterized protein</fullName>
    </submittedName>
</protein>
<evidence type="ECO:0000313" key="1">
    <source>
        <dbReference type="EMBL" id="GAA4759366.1"/>
    </source>
</evidence>
<organism evidence="1 2">
    <name type="scientific">Nocardioides endophyticus</name>
    <dbReference type="NCBI Taxonomy" id="1353775"/>
    <lineage>
        <taxon>Bacteria</taxon>
        <taxon>Bacillati</taxon>
        <taxon>Actinomycetota</taxon>
        <taxon>Actinomycetes</taxon>
        <taxon>Propionibacteriales</taxon>
        <taxon>Nocardioidaceae</taxon>
        <taxon>Nocardioides</taxon>
    </lineage>
</organism>